<dbReference type="GO" id="GO:0043190">
    <property type="term" value="C:ATP-binding cassette (ABC) transporter complex"/>
    <property type="evidence" value="ECO:0007669"/>
    <property type="project" value="InterPro"/>
</dbReference>
<organism evidence="7 8">
    <name type="scientific">Brachybacterium endophyticum</name>
    <dbReference type="NCBI Taxonomy" id="2182385"/>
    <lineage>
        <taxon>Bacteria</taxon>
        <taxon>Bacillati</taxon>
        <taxon>Actinomycetota</taxon>
        <taxon>Actinomycetes</taxon>
        <taxon>Micrococcales</taxon>
        <taxon>Dermabacteraceae</taxon>
        <taxon>Brachybacterium</taxon>
    </lineage>
</organism>
<keyword evidence="2" id="KW-0813">Transport</keyword>
<name>A0A2U2RLJ3_9MICO</name>
<evidence type="ECO:0000256" key="4">
    <source>
        <dbReference type="ARBA" id="ARBA00023136"/>
    </source>
</evidence>
<dbReference type="AlphaFoldDB" id="A0A2U2RLJ3"/>
<protein>
    <submittedName>
        <fullName evidence="7">Glycine/betaine ABC transporter substrate-binding protein</fullName>
    </submittedName>
</protein>
<dbReference type="PANTHER" id="PTHR47737:SF1">
    <property type="entry name" value="GLYCINE BETAINE_PROLINE BETAINE TRANSPORT SYSTEM PERMEASE PROTEIN PROW"/>
    <property type="match status" value="1"/>
</dbReference>
<evidence type="ECO:0000256" key="1">
    <source>
        <dbReference type="ARBA" id="ARBA00004236"/>
    </source>
</evidence>
<dbReference type="SUPFAM" id="SSF53850">
    <property type="entry name" value="Periplasmic binding protein-like II"/>
    <property type="match status" value="1"/>
</dbReference>
<evidence type="ECO:0000256" key="3">
    <source>
        <dbReference type="ARBA" id="ARBA00022475"/>
    </source>
</evidence>
<dbReference type="Pfam" id="PF04069">
    <property type="entry name" value="OpuAC"/>
    <property type="match status" value="1"/>
</dbReference>
<evidence type="ECO:0000313" key="8">
    <source>
        <dbReference type="Proteomes" id="UP000245590"/>
    </source>
</evidence>
<dbReference type="GO" id="GO:0015226">
    <property type="term" value="F:carnitine transmembrane transporter activity"/>
    <property type="evidence" value="ECO:0007669"/>
    <property type="project" value="TreeGrafter"/>
</dbReference>
<dbReference type="GO" id="GO:0005275">
    <property type="term" value="F:amine transmembrane transporter activity"/>
    <property type="evidence" value="ECO:0007669"/>
    <property type="project" value="TreeGrafter"/>
</dbReference>
<keyword evidence="8" id="KW-1185">Reference proteome</keyword>
<accession>A0A2U2RLJ3</accession>
<keyword evidence="5" id="KW-0732">Signal</keyword>
<dbReference type="Gene3D" id="3.10.105.10">
    <property type="entry name" value="Dipeptide-binding Protein, Domain 3"/>
    <property type="match status" value="2"/>
</dbReference>
<dbReference type="GO" id="GO:0015871">
    <property type="term" value="P:choline transport"/>
    <property type="evidence" value="ECO:0007669"/>
    <property type="project" value="TreeGrafter"/>
</dbReference>
<proteinExistence type="predicted"/>
<keyword evidence="3" id="KW-1003">Cell membrane</keyword>
<gene>
    <name evidence="7" type="ORF">DEO23_06855</name>
</gene>
<dbReference type="OrthoDB" id="9787902at2"/>
<dbReference type="RefSeq" id="WP_109275249.1">
    <property type="nucleotide sequence ID" value="NZ_QFKX01000002.1"/>
</dbReference>
<dbReference type="PROSITE" id="PS51257">
    <property type="entry name" value="PROKAR_LIPOPROTEIN"/>
    <property type="match status" value="1"/>
</dbReference>
<evidence type="ECO:0000256" key="2">
    <source>
        <dbReference type="ARBA" id="ARBA00022448"/>
    </source>
</evidence>
<evidence type="ECO:0000256" key="5">
    <source>
        <dbReference type="SAM" id="SignalP"/>
    </source>
</evidence>
<feature type="signal peptide" evidence="5">
    <location>
        <begin position="1"/>
        <end position="36"/>
    </location>
</feature>
<dbReference type="PANTHER" id="PTHR47737">
    <property type="entry name" value="GLYCINE BETAINE/PROLINE BETAINE TRANSPORT SYSTEM PERMEASE PROTEIN PROW"/>
    <property type="match status" value="1"/>
</dbReference>
<dbReference type="CDD" id="cd13639">
    <property type="entry name" value="PBP2_OpuAC_like"/>
    <property type="match status" value="1"/>
</dbReference>
<keyword evidence="4" id="KW-0472">Membrane</keyword>
<comment type="caution">
    <text evidence="7">The sequence shown here is derived from an EMBL/GenBank/DDBJ whole genome shotgun (WGS) entry which is preliminary data.</text>
</comment>
<evidence type="ECO:0000259" key="6">
    <source>
        <dbReference type="Pfam" id="PF04069"/>
    </source>
</evidence>
<comment type="subcellular location">
    <subcellularLocation>
        <location evidence="1">Cell membrane</location>
    </subcellularLocation>
</comment>
<reference evidence="7 8" key="1">
    <citation type="submission" date="2018-05" db="EMBL/GenBank/DDBJ databases">
        <title>Brachybacterium sp. M1HQ-2T, whole genome shotgun sequence.</title>
        <authorList>
            <person name="Tuo L."/>
        </authorList>
    </citation>
    <scope>NUCLEOTIDE SEQUENCE [LARGE SCALE GENOMIC DNA]</scope>
    <source>
        <strain evidence="7 8">M1HQ-2</strain>
    </source>
</reference>
<dbReference type="InterPro" id="IPR007210">
    <property type="entry name" value="ABC_Gly_betaine_transp_sub-bd"/>
</dbReference>
<evidence type="ECO:0000313" key="7">
    <source>
        <dbReference type="EMBL" id="PWH06654.1"/>
    </source>
</evidence>
<dbReference type="EMBL" id="QFKX01000002">
    <property type="protein sequence ID" value="PWH06654.1"/>
    <property type="molecule type" value="Genomic_DNA"/>
</dbReference>
<feature type="chain" id="PRO_5015763064" evidence="5">
    <location>
        <begin position="37"/>
        <end position="314"/>
    </location>
</feature>
<dbReference type="Proteomes" id="UP000245590">
    <property type="component" value="Unassembled WGS sequence"/>
</dbReference>
<dbReference type="GO" id="GO:0031460">
    <property type="term" value="P:glycine betaine transport"/>
    <property type="evidence" value="ECO:0007669"/>
    <property type="project" value="TreeGrafter"/>
</dbReference>
<feature type="domain" description="ABC-type glycine betaine transport system substrate-binding" evidence="6">
    <location>
        <begin position="52"/>
        <end position="302"/>
    </location>
</feature>
<dbReference type="Gene3D" id="3.40.190.100">
    <property type="entry name" value="Glycine betaine-binding periplasmic protein, domain 2"/>
    <property type="match status" value="1"/>
</dbReference>
<sequence>MNDRQNLRSRPLTRRSALVGVAGALGLGLAACSGNATTGGDSGGSGSGSEGKSITLGYVPSWTDGLSTAYLLDNRLSKMGYSVEHQEIEQPAALYAALAKGDIDMYPSAWPEITHKKYMDKYGKDIEDLDTYYGDAVLTMAVPTYTKIESISDLKGKADMFDGKIIGIEPGAGLTGVVKDGAMPAYGLDKEYELVTSSTQAMLSELKKATEAKKDIVVTLWRPFWANSTFPVKDLKDPEGAMGKSEGLHFLARKGFGDDFADAAKFIGGIKLDDEQYNSLEDLVVNEYGKGKEPEAIEKWLKDNPDLLPEVEKA</sequence>